<keyword evidence="2" id="KW-1185">Reference proteome</keyword>
<dbReference type="Proteomes" id="UP001595823">
    <property type="component" value="Unassembled WGS sequence"/>
</dbReference>
<protein>
    <submittedName>
        <fullName evidence="1">Uncharacterized protein</fullName>
    </submittedName>
</protein>
<dbReference type="RefSeq" id="WP_380618465.1">
    <property type="nucleotide sequence ID" value="NZ_JBHSDK010000007.1"/>
</dbReference>
<reference evidence="2" key="1">
    <citation type="journal article" date="2019" name="Int. J. Syst. Evol. Microbiol.">
        <title>The Global Catalogue of Microorganisms (GCM) 10K type strain sequencing project: providing services to taxonomists for standard genome sequencing and annotation.</title>
        <authorList>
            <consortium name="The Broad Institute Genomics Platform"/>
            <consortium name="The Broad Institute Genome Sequencing Center for Infectious Disease"/>
            <person name="Wu L."/>
            <person name="Ma J."/>
        </authorList>
    </citation>
    <scope>NUCLEOTIDE SEQUENCE [LARGE SCALE GENOMIC DNA]</scope>
    <source>
        <strain evidence="2">IBRC-M 10908</strain>
    </source>
</reference>
<sequence>MTLKQLVGGVVIGLAHTGGTLVAQPAYAAPTAVDQSVGTQGKTQKCDAKYDAYKAAQARYNAAVFNDYPPSTIKRYKDAMHRAFAEYRRCLNS</sequence>
<dbReference type="EMBL" id="JBHSDK010000007">
    <property type="protein sequence ID" value="MFC4334610.1"/>
    <property type="molecule type" value="Genomic_DNA"/>
</dbReference>
<name>A0ABV8TVY0_9ACTN</name>
<proteinExistence type="predicted"/>
<comment type="caution">
    <text evidence="1">The sequence shown here is derived from an EMBL/GenBank/DDBJ whole genome shotgun (WGS) entry which is preliminary data.</text>
</comment>
<evidence type="ECO:0000313" key="2">
    <source>
        <dbReference type="Proteomes" id="UP001595823"/>
    </source>
</evidence>
<gene>
    <name evidence="1" type="ORF">ACFPET_05300</name>
</gene>
<evidence type="ECO:0000313" key="1">
    <source>
        <dbReference type="EMBL" id="MFC4334610.1"/>
    </source>
</evidence>
<organism evidence="1 2">
    <name type="scientific">Salininema proteolyticum</name>
    <dbReference type="NCBI Taxonomy" id="1607685"/>
    <lineage>
        <taxon>Bacteria</taxon>
        <taxon>Bacillati</taxon>
        <taxon>Actinomycetota</taxon>
        <taxon>Actinomycetes</taxon>
        <taxon>Glycomycetales</taxon>
        <taxon>Glycomycetaceae</taxon>
        <taxon>Salininema</taxon>
    </lineage>
</organism>
<accession>A0ABV8TVY0</accession>